<dbReference type="AlphaFoldDB" id="A0AAV7UHU5"/>
<dbReference type="Proteomes" id="UP001066276">
    <property type="component" value="Chromosome 3_1"/>
</dbReference>
<comment type="caution">
    <text evidence="2">The sequence shown here is derived from an EMBL/GenBank/DDBJ whole genome shotgun (WGS) entry which is preliminary data.</text>
</comment>
<keyword evidence="3" id="KW-1185">Reference proteome</keyword>
<proteinExistence type="predicted"/>
<evidence type="ECO:0000256" key="1">
    <source>
        <dbReference type="SAM" id="MobiDB-lite"/>
    </source>
</evidence>
<feature type="region of interest" description="Disordered" evidence="1">
    <location>
        <begin position="314"/>
        <end position="363"/>
    </location>
</feature>
<dbReference type="Gene3D" id="3.30.70.1820">
    <property type="entry name" value="L1 transposable element, RRM domain"/>
    <property type="match status" value="1"/>
</dbReference>
<gene>
    <name evidence="2" type="ORF">NDU88_005098</name>
</gene>
<evidence type="ECO:0000313" key="3">
    <source>
        <dbReference type="Proteomes" id="UP001066276"/>
    </source>
</evidence>
<name>A0AAV7UHU5_PLEWA</name>
<reference evidence="2" key="1">
    <citation type="journal article" date="2022" name="bioRxiv">
        <title>Sequencing and chromosome-scale assembly of the giantPleurodeles waltlgenome.</title>
        <authorList>
            <person name="Brown T."/>
            <person name="Elewa A."/>
            <person name="Iarovenko S."/>
            <person name="Subramanian E."/>
            <person name="Araus A.J."/>
            <person name="Petzold A."/>
            <person name="Susuki M."/>
            <person name="Suzuki K.-i.T."/>
            <person name="Hayashi T."/>
            <person name="Toyoda A."/>
            <person name="Oliveira C."/>
            <person name="Osipova E."/>
            <person name="Leigh N.D."/>
            <person name="Simon A."/>
            <person name="Yun M.H."/>
        </authorList>
    </citation>
    <scope>NUCLEOTIDE SEQUENCE</scope>
    <source>
        <strain evidence="2">20211129_DDA</strain>
        <tissue evidence="2">Liver</tissue>
    </source>
</reference>
<evidence type="ECO:0008006" key="4">
    <source>
        <dbReference type="Google" id="ProtNLM"/>
    </source>
</evidence>
<sequence>MKKPTLQQHAHPPGTQYLVMPGNKPSNKHLGKPARQLLFLEALRQNRAPPSTPQVHMTHQPSDMADAPQGATMDSILQEISAVGRRLEGMDSRMISLMEETKSMRLDIAGFQTRVATLEQRVTAVETQATLTEDRDQGLLYLCSKVIDLEDRSCRDNVRFIGFPEEIEEVDTQSFLKNILPQLTGLAFDLPLEFQRAHILGPKRREGANHPQPILACFLRHTQACQLLQKARVQGPFRMNDLQIQMTADFSKETNDRRKAFLVLRPRLRQVEIKFGLFEPSRMWITKDNVSKDFYDPTDLSLYLDSISDRSMDMSSRTLPQAQITQARDPPSMETTPERRPPLILLSDRRSLTSSPLRPLHHP</sequence>
<protein>
    <recommendedName>
        <fullName evidence="4">L1 transposable element RRM domain-containing protein</fullName>
    </recommendedName>
</protein>
<dbReference type="InterPro" id="IPR004244">
    <property type="entry name" value="Transposase_22"/>
</dbReference>
<organism evidence="2 3">
    <name type="scientific">Pleurodeles waltl</name>
    <name type="common">Iberian ribbed newt</name>
    <dbReference type="NCBI Taxonomy" id="8319"/>
    <lineage>
        <taxon>Eukaryota</taxon>
        <taxon>Metazoa</taxon>
        <taxon>Chordata</taxon>
        <taxon>Craniata</taxon>
        <taxon>Vertebrata</taxon>
        <taxon>Euteleostomi</taxon>
        <taxon>Amphibia</taxon>
        <taxon>Batrachia</taxon>
        <taxon>Caudata</taxon>
        <taxon>Salamandroidea</taxon>
        <taxon>Salamandridae</taxon>
        <taxon>Pleurodelinae</taxon>
        <taxon>Pleurodeles</taxon>
    </lineage>
</organism>
<feature type="region of interest" description="Disordered" evidence="1">
    <location>
        <begin position="1"/>
        <end position="30"/>
    </location>
</feature>
<evidence type="ECO:0000313" key="2">
    <source>
        <dbReference type="EMBL" id="KAJ1188337.1"/>
    </source>
</evidence>
<feature type="compositionally biased region" description="Basic and acidic residues" evidence="1">
    <location>
        <begin position="336"/>
        <end position="351"/>
    </location>
</feature>
<accession>A0AAV7UHU5</accession>
<dbReference type="EMBL" id="JANPWB010000005">
    <property type="protein sequence ID" value="KAJ1188337.1"/>
    <property type="molecule type" value="Genomic_DNA"/>
</dbReference>
<dbReference type="PANTHER" id="PTHR11505">
    <property type="entry name" value="L1 TRANSPOSABLE ELEMENT-RELATED"/>
    <property type="match status" value="1"/>
</dbReference>